<dbReference type="Proteomes" id="UP000189670">
    <property type="component" value="Unassembled WGS sequence"/>
</dbReference>
<dbReference type="InterPro" id="IPR036116">
    <property type="entry name" value="FN3_sf"/>
</dbReference>
<gene>
    <name evidence="1" type="ORF">OMM_14895</name>
</gene>
<accession>A0A1V1NR48</accession>
<organism evidence="1 2">
    <name type="scientific">Candidatus Magnetoglobus multicellularis str. Araruama</name>
    <dbReference type="NCBI Taxonomy" id="890399"/>
    <lineage>
        <taxon>Bacteria</taxon>
        <taxon>Pseudomonadati</taxon>
        <taxon>Thermodesulfobacteriota</taxon>
        <taxon>Desulfobacteria</taxon>
        <taxon>Desulfobacterales</taxon>
        <taxon>Desulfobacteraceae</taxon>
        <taxon>Candidatus Magnetoglobus</taxon>
    </lineage>
</organism>
<comment type="caution">
    <text evidence="1">The sequence shown here is derived from an EMBL/GenBank/DDBJ whole genome shotgun (WGS) entry which is preliminary data.</text>
</comment>
<protein>
    <recommendedName>
        <fullName evidence="3">Fibronectin type-III domain-containing protein</fullName>
    </recommendedName>
</protein>
<evidence type="ECO:0000313" key="2">
    <source>
        <dbReference type="Proteomes" id="UP000189670"/>
    </source>
</evidence>
<dbReference type="EMBL" id="ATBP01003273">
    <property type="protein sequence ID" value="ETR65047.1"/>
    <property type="molecule type" value="Genomic_DNA"/>
</dbReference>
<dbReference type="SUPFAM" id="SSF49265">
    <property type="entry name" value="Fibronectin type III"/>
    <property type="match status" value="1"/>
</dbReference>
<evidence type="ECO:0008006" key="3">
    <source>
        <dbReference type="Google" id="ProtNLM"/>
    </source>
</evidence>
<reference evidence="2" key="1">
    <citation type="submission" date="2012-11" db="EMBL/GenBank/DDBJ databases">
        <authorList>
            <person name="Lucero-Rivera Y.E."/>
            <person name="Tovar-Ramirez D."/>
        </authorList>
    </citation>
    <scope>NUCLEOTIDE SEQUENCE [LARGE SCALE GENOMIC DNA]</scope>
    <source>
        <strain evidence="2">Araruama</strain>
    </source>
</reference>
<evidence type="ECO:0000313" key="1">
    <source>
        <dbReference type="EMBL" id="ETR65047.1"/>
    </source>
</evidence>
<sequence>MFNTNTEKPHALVHFTSLNDRYEYSIFRRKGNDTFEELAAINSSPYSDNTLMYGETYDYMVVSRFNNLVSIQHNIKSILVKSKNIQMITFSNPNYEFLDSNEITLSYYPDSNDCFENYEILIGTNKSNMAPYTITKERTVSIRNLNYQTTYYINIYPLNYKNEKTTNRPVCLAFTTAP</sequence>
<dbReference type="Gene3D" id="2.60.40.10">
    <property type="entry name" value="Immunoglobulins"/>
    <property type="match status" value="1"/>
</dbReference>
<name>A0A1V1NR48_9BACT</name>
<feature type="non-terminal residue" evidence="1">
    <location>
        <position position="178"/>
    </location>
</feature>
<proteinExistence type="predicted"/>
<dbReference type="AlphaFoldDB" id="A0A1V1NR48"/>
<dbReference type="InterPro" id="IPR013783">
    <property type="entry name" value="Ig-like_fold"/>
</dbReference>